<name>A0A1I5VPK2_9PSEU</name>
<proteinExistence type="predicted"/>
<gene>
    <name evidence="1" type="ORF">SAMN05421810_104465</name>
</gene>
<organism evidence="1 2">
    <name type="scientific">Amycolatopsis arida</name>
    <dbReference type="NCBI Taxonomy" id="587909"/>
    <lineage>
        <taxon>Bacteria</taxon>
        <taxon>Bacillati</taxon>
        <taxon>Actinomycetota</taxon>
        <taxon>Actinomycetes</taxon>
        <taxon>Pseudonocardiales</taxon>
        <taxon>Pseudonocardiaceae</taxon>
        <taxon>Amycolatopsis</taxon>
    </lineage>
</organism>
<dbReference type="AlphaFoldDB" id="A0A1I5VPK2"/>
<dbReference type="STRING" id="587909.SAMN05421810_104465"/>
<protein>
    <submittedName>
        <fullName evidence="1">Uncharacterized protein</fullName>
    </submittedName>
</protein>
<dbReference type="RefSeq" id="WP_092530809.1">
    <property type="nucleotide sequence ID" value="NZ_FOWW01000004.1"/>
</dbReference>
<dbReference type="Proteomes" id="UP000198727">
    <property type="component" value="Unassembled WGS sequence"/>
</dbReference>
<reference evidence="2" key="1">
    <citation type="submission" date="2016-10" db="EMBL/GenBank/DDBJ databases">
        <authorList>
            <person name="Varghese N."/>
            <person name="Submissions S."/>
        </authorList>
    </citation>
    <scope>NUCLEOTIDE SEQUENCE [LARGE SCALE GENOMIC DNA]</scope>
    <source>
        <strain evidence="2">CGMCC 4.5579</strain>
    </source>
</reference>
<sequence>MNERYMDQLAPESLVLESLVPTSGHRECRSAVDELVAGALVTGGRPRGLEVVVAPPAEAH</sequence>
<accession>A0A1I5VPK2</accession>
<dbReference type="EMBL" id="FOWW01000004">
    <property type="protein sequence ID" value="SFQ09381.1"/>
    <property type="molecule type" value="Genomic_DNA"/>
</dbReference>
<keyword evidence="2" id="KW-1185">Reference proteome</keyword>
<evidence type="ECO:0000313" key="2">
    <source>
        <dbReference type="Proteomes" id="UP000198727"/>
    </source>
</evidence>
<evidence type="ECO:0000313" key="1">
    <source>
        <dbReference type="EMBL" id="SFQ09381.1"/>
    </source>
</evidence>